<dbReference type="GO" id="GO:0006520">
    <property type="term" value="P:amino acid metabolic process"/>
    <property type="evidence" value="ECO:0007669"/>
    <property type="project" value="InterPro"/>
</dbReference>
<evidence type="ECO:0000256" key="2">
    <source>
        <dbReference type="ARBA" id="ARBA00009533"/>
    </source>
</evidence>
<gene>
    <name evidence="8" type="ORF">ZOSMA_336G00020</name>
</gene>
<evidence type="ECO:0000256" key="3">
    <source>
        <dbReference type="ARBA" id="ARBA00022793"/>
    </source>
</evidence>
<dbReference type="AlphaFoldDB" id="A0A0K9PA72"/>
<evidence type="ECO:0000313" key="9">
    <source>
        <dbReference type="Proteomes" id="UP000036987"/>
    </source>
</evidence>
<dbReference type="SUPFAM" id="SSF53383">
    <property type="entry name" value="PLP-dependent transferases"/>
    <property type="match status" value="1"/>
</dbReference>
<dbReference type="OrthoDB" id="639767at2759"/>
<dbReference type="Proteomes" id="UP000036987">
    <property type="component" value="Unassembled WGS sequence"/>
</dbReference>
<dbReference type="FunFam" id="3.40.640.10:FF:000025">
    <property type="entry name" value="Histidine decarboxylase"/>
    <property type="match status" value="1"/>
</dbReference>
<dbReference type="STRING" id="29655.A0A0K9PA72"/>
<dbReference type="GO" id="GO:1901162">
    <property type="term" value="P:primary amino compound biosynthetic process"/>
    <property type="evidence" value="ECO:0007669"/>
    <property type="project" value="UniProtKB-ARBA"/>
</dbReference>
<dbReference type="CDD" id="cd06450">
    <property type="entry name" value="DOPA_deC_like"/>
    <property type="match status" value="1"/>
</dbReference>
<dbReference type="Gene3D" id="3.40.640.10">
    <property type="entry name" value="Type I PLP-dependent aspartate aminotransferase-like (Major domain)"/>
    <property type="match status" value="1"/>
</dbReference>
<accession>A0A0K9PA72</accession>
<dbReference type="GO" id="GO:0019752">
    <property type="term" value="P:carboxylic acid metabolic process"/>
    <property type="evidence" value="ECO:0007669"/>
    <property type="project" value="InterPro"/>
</dbReference>
<dbReference type="InterPro" id="IPR015421">
    <property type="entry name" value="PyrdxlP-dep_Trfase_major"/>
</dbReference>
<dbReference type="Gene3D" id="1.20.1340.10">
    <property type="entry name" value="dopa decarboxylase, N-terminal domain"/>
    <property type="match status" value="1"/>
</dbReference>
<dbReference type="PROSITE" id="PS00392">
    <property type="entry name" value="DDC_GAD_HDC_YDC"/>
    <property type="match status" value="1"/>
</dbReference>
<dbReference type="GO" id="GO:0030170">
    <property type="term" value="F:pyridoxal phosphate binding"/>
    <property type="evidence" value="ECO:0007669"/>
    <property type="project" value="InterPro"/>
</dbReference>
<keyword evidence="5 7" id="KW-0456">Lyase</keyword>
<dbReference type="Gene3D" id="3.90.1150.10">
    <property type="entry name" value="Aspartate Aminotransferase, domain 1"/>
    <property type="match status" value="1"/>
</dbReference>
<dbReference type="GO" id="GO:0016831">
    <property type="term" value="F:carboxy-lyase activity"/>
    <property type="evidence" value="ECO:0000318"/>
    <property type="project" value="GO_Central"/>
</dbReference>
<organism evidence="8 9">
    <name type="scientific">Zostera marina</name>
    <name type="common">Eelgrass</name>
    <dbReference type="NCBI Taxonomy" id="29655"/>
    <lineage>
        <taxon>Eukaryota</taxon>
        <taxon>Viridiplantae</taxon>
        <taxon>Streptophyta</taxon>
        <taxon>Embryophyta</taxon>
        <taxon>Tracheophyta</taxon>
        <taxon>Spermatophyta</taxon>
        <taxon>Magnoliopsida</taxon>
        <taxon>Liliopsida</taxon>
        <taxon>Zosteraceae</taxon>
        <taxon>Zostera</taxon>
    </lineage>
</organism>
<dbReference type="InterPro" id="IPR015424">
    <property type="entry name" value="PyrdxlP-dep_Trfase"/>
</dbReference>
<evidence type="ECO:0000256" key="4">
    <source>
        <dbReference type="ARBA" id="ARBA00022898"/>
    </source>
</evidence>
<proteinExistence type="inferred from homology"/>
<dbReference type="InterPro" id="IPR021115">
    <property type="entry name" value="Pyridoxal-P_BS"/>
</dbReference>
<dbReference type="FunFam" id="1.20.1340.10:FF:000001">
    <property type="entry name" value="Histidine decarboxylase"/>
    <property type="match status" value="1"/>
</dbReference>
<feature type="modified residue" description="N6-(pyridoxal phosphate)lysine" evidence="6">
    <location>
        <position position="312"/>
    </location>
</feature>
<name>A0A0K9PA72_ZOSMR</name>
<evidence type="ECO:0000256" key="5">
    <source>
        <dbReference type="ARBA" id="ARBA00023239"/>
    </source>
</evidence>
<dbReference type="InterPro" id="IPR015422">
    <property type="entry name" value="PyrdxlP-dep_Trfase_small"/>
</dbReference>
<evidence type="ECO:0000256" key="6">
    <source>
        <dbReference type="PIRSR" id="PIRSR602129-50"/>
    </source>
</evidence>
<dbReference type="Pfam" id="PF00282">
    <property type="entry name" value="Pyridoxal_deC"/>
    <property type="match status" value="1"/>
</dbReference>
<keyword evidence="4 6" id="KW-0663">Pyridoxal phosphate</keyword>
<evidence type="ECO:0000256" key="1">
    <source>
        <dbReference type="ARBA" id="ARBA00001933"/>
    </source>
</evidence>
<dbReference type="GO" id="GO:0005737">
    <property type="term" value="C:cytoplasm"/>
    <property type="evidence" value="ECO:0000318"/>
    <property type="project" value="GO_Central"/>
</dbReference>
<comment type="similarity">
    <text evidence="2 7">Belongs to the group II decarboxylase family.</text>
</comment>
<keyword evidence="9" id="KW-1185">Reference proteome</keyword>
<protein>
    <submittedName>
        <fullName evidence="8">Putative Tyrosine decarboxylase (Or alternatively Aromatic aldehyde synthase)</fullName>
    </submittedName>
</protein>
<reference evidence="9" key="1">
    <citation type="journal article" date="2016" name="Nature">
        <title>The genome of the seagrass Zostera marina reveals angiosperm adaptation to the sea.</title>
        <authorList>
            <person name="Olsen J.L."/>
            <person name="Rouze P."/>
            <person name="Verhelst B."/>
            <person name="Lin Y.-C."/>
            <person name="Bayer T."/>
            <person name="Collen J."/>
            <person name="Dattolo E."/>
            <person name="De Paoli E."/>
            <person name="Dittami S."/>
            <person name="Maumus F."/>
            <person name="Michel G."/>
            <person name="Kersting A."/>
            <person name="Lauritano C."/>
            <person name="Lohaus R."/>
            <person name="Toepel M."/>
            <person name="Tonon T."/>
            <person name="Vanneste K."/>
            <person name="Amirebrahimi M."/>
            <person name="Brakel J."/>
            <person name="Bostroem C."/>
            <person name="Chovatia M."/>
            <person name="Grimwood J."/>
            <person name="Jenkins J.W."/>
            <person name="Jueterbock A."/>
            <person name="Mraz A."/>
            <person name="Stam W.T."/>
            <person name="Tice H."/>
            <person name="Bornberg-Bauer E."/>
            <person name="Green P.J."/>
            <person name="Pearson G.A."/>
            <person name="Procaccini G."/>
            <person name="Duarte C.M."/>
            <person name="Schmutz J."/>
            <person name="Reusch T.B.H."/>
            <person name="Van de Peer Y."/>
        </authorList>
    </citation>
    <scope>NUCLEOTIDE SEQUENCE [LARGE SCALE GENOMIC DNA]</scope>
    <source>
        <strain evidence="9">cv. Finnish</strain>
    </source>
</reference>
<evidence type="ECO:0000256" key="7">
    <source>
        <dbReference type="RuleBase" id="RU000382"/>
    </source>
</evidence>
<dbReference type="PANTHER" id="PTHR11999">
    <property type="entry name" value="GROUP II PYRIDOXAL-5-PHOSPHATE DECARBOXYLASE"/>
    <property type="match status" value="1"/>
</dbReference>
<comment type="cofactor">
    <cofactor evidence="1 6 7">
        <name>pyridoxal 5'-phosphate</name>
        <dbReference type="ChEBI" id="CHEBI:597326"/>
    </cofactor>
</comment>
<dbReference type="GO" id="GO:0046189">
    <property type="term" value="P:phenol-containing compound biosynthetic process"/>
    <property type="evidence" value="ECO:0007669"/>
    <property type="project" value="UniProtKB-ARBA"/>
</dbReference>
<dbReference type="OMA" id="CTTHEDR"/>
<dbReference type="PANTHER" id="PTHR11999:SF70">
    <property type="entry name" value="MIP05841P"/>
    <property type="match status" value="1"/>
</dbReference>
<dbReference type="PRINTS" id="PR00800">
    <property type="entry name" value="YHDCRBOXLASE"/>
</dbReference>
<comment type="caution">
    <text evidence="8">The sequence shown here is derived from an EMBL/GenBank/DDBJ whole genome shotgun (WGS) entry which is preliminary data.</text>
</comment>
<evidence type="ECO:0000313" key="8">
    <source>
        <dbReference type="EMBL" id="KMZ65142.1"/>
    </source>
</evidence>
<sequence>MKNGNADEKEPLRPMDAEQLRKYGHKMIDFIADYYKSIEQFPVLSQVQPDYLKDLLPNFAPDQPEKFQDILDDITKKIIPGVTHWQNPNFFGYFSASSSIAGFLGEILCSGLNVIGFNWLTSPASTELEIIVLDWLAKLLNLPDKFLSSGHGGGIIQGTASEAILVVLLAARDKILLRIGRNSMDKLVVYSSDQVHSFFKKACQIAGIHSENFRVLQTNASSGHGIDPRILDQAIHDDMDIGLIPFFLCATVGTTSSAAVDPLVEIGLITEENGMWFHVDAAYAGNACICSEYRHYLDGVEYADSFGINPYKWLLVNFDCSCLWVKDQRDLVNSLTTNPVYLENMIFRKNNFVDFKDMEIQIGRRFRSLKLWMVFRLYGVENLKEHIRKNIKLARQFEKLVRSDNRFEIVCPGMFSLVCFRLLPHNENDGGYELNSKLLDAVNSTGKLFFTHTIISDKYILRFAVGATLTEERHIIESWKVIQNQATLVSRKFTQQNKN</sequence>
<keyword evidence="3" id="KW-0210">Decarboxylase</keyword>
<dbReference type="InterPro" id="IPR002129">
    <property type="entry name" value="PyrdxlP-dep_de-COase"/>
</dbReference>
<dbReference type="InterPro" id="IPR010977">
    <property type="entry name" value="Aromatic_deC"/>
</dbReference>
<dbReference type="EMBL" id="LFYR01001071">
    <property type="protein sequence ID" value="KMZ65142.1"/>
    <property type="molecule type" value="Genomic_DNA"/>
</dbReference>